<keyword evidence="6" id="KW-0735">Signal-anchor</keyword>
<evidence type="ECO:0000313" key="14">
    <source>
        <dbReference type="RefSeq" id="XP_019628054.1"/>
    </source>
</evidence>
<evidence type="ECO:0000256" key="4">
    <source>
        <dbReference type="ARBA" id="ARBA00022679"/>
    </source>
</evidence>
<protein>
    <submittedName>
        <fullName evidence="14">Alpha-N-acetylneuraminide alpha-2,8-sialyltransferase-like</fullName>
    </submittedName>
</protein>
<evidence type="ECO:0000256" key="5">
    <source>
        <dbReference type="ARBA" id="ARBA00022692"/>
    </source>
</evidence>
<dbReference type="GO" id="GO:0003828">
    <property type="term" value="F:alpha-N-acetylneuraminate alpha-2,8-sialyltransferase activity"/>
    <property type="evidence" value="ECO:0007669"/>
    <property type="project" value="TreeGrafter"/>
</dbReference>
<dbReference type="InterPro" id="IPR001675">
    <property type="entry name" value="Glyco_trans_29"/>
</dbReference>
<evidence type="ECO:0000256" key="2">
    <source>
        <dbReference type="ARBA" id="ARBA00006003"/>
    </source>
</evidence>
<keyword evidence="7" id="KW-1133">Transmembrane helix</keyword>
<evidence type="ECO:0000256" key="11">
    <source>
        <dbReference type="ARBA" id="ARBA00023180"/>
    </source>
</evidence>
<evidence type="ECO:0000256" key="10">
    <source>
        <dbReference type="ARBA" id="ARBA00023157"/>
    </source>
</evidence>
<dbReference type="Gene3D" id="3.90.1480.20">
    <property type="entry name" value="Glycosyl transferase family 29"/>
    <property type="match status" value="1"/>
</dbReference>
<evidence type="ECO:0000256" key="12">
    <source>
        <dbReference type="PIRSR" id="PIRSR005557-2"/>
    </source>
</evidence>
<feature type="disulfide bond" evidence="12">
    <location>
        <begin position="161"/>
        <end position="311"/>
    </location>
</feature>
<dbReference type="PANTHER" id="PTHR11987">
    <property type="entry name" value="ALPHA-2,8-SIALYLTRANSFERASE"/>
    <property type="match status" value="1"/>
</dbReference>
<accession>A0A6P4Z283</accession>
<dbReference type="GO" id="GO:0006491">
    <property type="term" value="P:N-glycan processing"/>
    <property type="evidence" value="ECO:0007669"/>
    <property type="project" value="TreeGrafter"/>
</dbReference>
<dbReference type="PANTHER" id="PTHR11987:SF53">
    <property type="entry name" value="ALPHA-2,8-SIALYLTRANSFERASE 8F-LIKE"/>
    <property type="match status" value="1"/>
</dbReference>
<evidence type="ECO:0000256" key="8">
    <source>
        <dbReference type="ARBA" id="ARBA00023034"/>
    </source>
</evidence>
<comment type="subcellular location">
    <subcellularLocation>
        <location evidence="1">Golgi apparatus membrane</location>
        <topology evidence="1">Single-pass type II membrane protein</topology>
    </subcellularLocation>
</comment>
<organism evidence="13 14">
    <name type="scientific">Branchiostoma belcheri</name>
    <name type="common">Amphioxus</name>
    <dbReference type="NCBI Taxonomy" id="7741"/>
    <lineage>
        <taxon>Eukaryota</taxon>
        <taxon>Metazoa</taxon>
        <taxon>Chordata</taxon>
        <taxon>Cephalochordata</taxon>
        <taxon>Leptocardii</taxon>
        <taxon>Amphioxiformes</taxon>
        <taxon>Branchiostomatidae</taxon>
        <taxon>Branchiostoma</taxon>
    </lineage>
</organism>
<name>A0A6P4Z283_BRABE</name>
<dbReference type="KEGG" id="bbel:109472659"/>
<keyword evidence="10" id="KW-1015">Disulfide bond</keyword>
<dbReference type="InterPro" id="IPR012163">
    <property type="entry name" value="Sialyl_trans"/>
</dbReference>
<evidence type="ECO:0000256" key="7">
    <source>
        <dbReference type="ARBA" id="ARBA00022989"/>
    </source>
</evidence>
<dbReference type="GO" id="GO:0000139">
    <property type="term" value="C:Golgi membrane"/>
    <property type="evidence" value="ECO:0007669"/>
    <property type="project" value="UniProtKB-SubCell"/>
</dbReference>
<dbReference type="GO" id="GO:0009311">
    <property type="term" value="P:oligosaccharide metabolic process"/>
    <property type="evidence" value="ECO:0007669"/>
    <property type="project" value="TreeGrafter"/>
</dbReference>
<evidence type="ECO:0000256" key="1">
    <source>
        <dbReference type="ARBA" id="ARBA00004323"/>
    </source>
</evidence>
<dbReference type="GeneID" id="109472659"/>
<evidence type="ECO:0000256" key="6">
    <source>
        <dbReference type="ARBA" id="ARBA00022968"/>
    </source>
</evidence>
<reference evidence="14" key="1">
    <citation type="submission" date="2025-08" db="UniProtKB">
        <authorList>
            <consortium name="RefSeq"/>
        </authorList>
    </citation>
    <scope>IDENTIFICATION</scope>
    <source>
        <tissue evidence="14">Gonad</tissue>
    </source>
</reference>
<evidence type="ECO:0000313" key="13">
    <source>
        <dbReference type="Proteomes" id="UP000515135"/>
    </source>
</evidence>
<evidence type="ECO:0000256" key="9">
    <source>
        <dbReference type="ARBA" id="ARBA00023136"/>
    </source>
</evidence>
<keyword evidence="8" id="KW-0333">Golgi apparatus</keyword>
<keyword evidence="11" id="KW-0325">Glycoprotein</keyword>
<sequence length="387" mass="44253">MWSKSTVTSYTLAALVGTILSLVTIHRELQQNQCIRQCVRHTSYMHSAIQPRDDSPEDYIGAQWEESDDHDVQMEEFIPVVKPFTGFHKAETDNIRASLMEETRSMDDMFATQQNIQRGQTLHFAETKMWSLQTETVKIPDAVHNMLPRETGLKPAQYKTCSVVGNSGVLTNSRCGGQIDSSDFVVRSNFPPVGGEFAKDVGSKTDFITINPSVFAFYDNLIKEKDQRKFLDDLAQYGKPLMYTHPFRIYHQAKVCLQAISVMKKAGRMDQVRASHPDFLTSVGKFWKGRGLQELRCTTGLLLLAVSMSLCEEVTLYGFWPFTSYNGHPVNYHYFDRPTIGTKEFKDKSLERELVQHGSFHNFTEEFLFLNRLHDRGVINLHVRPCS</sequence>
<proteinExistence type="inferred from homology"/>
<dbReference type="InterPro" id="IPR050943">
    <property type="entry name" value="Glycosyltr_29_Sialyltrsf"/>
</dbReference>
<keyword evidence="13" id="KW-1185">Reference proteome</keyword>
<keyword evidence="3" id="KW-0328">Glycosyltransferase</keyword>
<dbReference type="Proteomes" id="UP000515135">
    <property type="component" value="Unplaced"/>
</dbReference>
<dbReference type="AlphaFoldDB" id="A0A6P4Z283"/>
<keyword evidence="5" id="KW-0812">Transmembrane</keyword>
<dbReference type="Pfam" id="PF00777">
    <property type="entry name" value="Glyco_transf_29"/>
    <property type="match status" value="1"/>
</dbReference>
<dbReference type="CDD" id="cd23963">
    <property type="entry name" value="GT29_ST8SIA"/>
    <property type="match status" value="1"/>
</dbReference>
<keyword evidence="4" id="KW-0808">Transferase</keyword>
<dbReference type="OrthoDB" id="9971889at2759"/>
<comment type="similarity">
    <text evidence="2">Belongs to the glycosyltransferase 29 family.</text>
</comment>
<dbReference type="RefSeq" id="XP_019628054.1">
    <property type="nucleotide sequence ID" value="XM_019772495.1"/>
</dbReference>
<dbReference type="InterPro" id="IPR038578">
    <property type="entry name" value="GT29-like_sf"/>
</dbReference>
<gene>
    <name evidence="14" type="primary">LOC109472659</name>
</gene>
<dbReference type="PIRSF" id="PIRSF005557">
    <property type="entry name" value="Sialyl_trans"/>
    <property type="match status" value="1"/>
</dbReference>
<keyword evidence="9" id="KW-0472">Membrane</keyword>
<evidence type="ECO:0000256" key="3">
    <source>
        <dbReference type="ARBA" id="ARBA00022676"/>
    </source>
</evidence>